<protein>
    <recommendedName>
        <fullName evidence="8">SSD domain-containing protein</fullName>
    </recommendedName>
</protein>
<dbReference type="PANTHER" id="PTHR10796:SF95">
    <property type="entry name" value="SSD DOMAIN-CONTAINING PROTEIN"/>
    <property type="match status" value="1"/>
</dbReference>
<name>A0A0B1SLW4_OESDE</name>
<dbReference type="EMBL" id="KN569886">
    <property type="protein sequence ID" value="KHJ84155.1"/>
    <property type="molecule type" value="Genomic_DNA"/>
</dbReference>
<evidence type="ECO:0000256" key="5">
    <source>
        <dbReference type="ARBA" id="ARBA00023136"/>
    </source>
</evidence>
<proteinExistence type="inferred from homology"/>
<dbReference type="InterPro" id="IPR051697">
    <property type="entry name" value="Patched_domain-protein"/>
</dbReference>
<dbReference type="Proteomes" id="UP000053660">
    <property type="component" value="Unassembled WGS sequence"/>
</dbReference>
<dbReference type="InterPro" id="IPR003392">
    <property type="entry name" value="PTHD_SSD"/>
</dbReference>
<comment type="subcellular location">
    <subcellularLocation>
        <location evidence="1">Membrane</location>
        <topology evidence="1">Multi-pass membrane protein</topology>
    </subcellularLocation>
</comment>
<dbReference type="Pfam" id="PF02460">
    <property type="entry name" value="Patched"/>
    <property type="match status" value="1"/>
</dbReference>
<evidence type="ECO:0000256" key="4">
    <source>
        <dbReference type="ARBA" id="ARBA00022989"/>
    </source>
</evidence>
<keyword evidence="3 7" id="KW-0812">Transmembrane</keyword>
<dbReference type="AlphaFoldDB" id="A0A0B1SLW4"/>
<feature type="transmembrane region" description="Helical" evidence="7">
    <location>
        <begin position="20"/>
        <end position="43"/>
    </location>
</feature>
<gene>
    <name evidence="9" type="ORF">OESDEN_16135</name>
</gene>
<evidence type="ECO:0000256" key="3">
    <source>
        <dbReference type="ARBA" id="ARBA00022692"/>
    </source>
</evidence>
<evidence type="ECO:0000259" key="8">
    <source>
        <dbReference type="PROSITE" id="PS50156"/>
    </source>
</evidence>
<organism evidence="9 10">
    <name type="scientific">Oesophagostomum dentatum</name>
    <name type="common">Nodular worm</name>
    <dbReference type="NCBI Taxonomy" id="61180"/>
    <lineage>
        <taxon>Eukaryota</taxon>
        <taxon>Metazoa</taxon>
        <taxon>Ecdysozoa</taxon>
        <taxon>Nematoda</taxon>
        <taxon>Chromadorea</taxon>
        <taxon>Rhabditida</taxon>
        <taxon>Rhabditina</taxon>
        <taxon>Rhabditomorpha</taxon>
        <taxon>Strongyloidea</taxon>
        <taxon>Strongylidae</taxon>
        <taxon>Oesophagostomum</taxon>
    </lineage>
</organism>
<dbReference type="GO" id="GO:0030659">
    <property type="term" value="C:cytoplasmic vesicle membrane"/>
    <property type="evidence" value="ECO:0007669"/>
    <property type="project" value="TreeGrafter"/>
</dbReference>
<keyword evidence="10" id="KW-1185">Reference proteome</keyword>
<comment type="similarity">
    <text evidence="2">Belongs to the patched family.</text>
</comment>
<evidence type="ECO:0000256" key="2">
    <source>
        <dbReference type="ARBA" id="ARBA00005585"/>
    </source>
</evidence>
<sequence>MRISVDDPLMTKRERIAHMLIDVGPSVTITSLTNFLAFLVGYYTPTPEIQLFCLGNSVAILFDFIYQVYKTDALSVFEITMYAALMSITGDLEMRKASKKTTNTRWVTLKEEMFSDLLDEYSQWLSSKFTAVFFFIVLCIYWLISILGATQIRVMLSADKLVLQDSPLIAVRYLL</sequence>
<evidence type="ECO:0000256" key="1">
    <source>
        <dbReference type="ARBA" id="ARBA00004141"/>
    </source>
</evidence>
<feature type="transmembrane region" description="Helical" evidence="7">
    <location>
        <begin position="129"/>
        <end position="150"/>
    </location>
</feature>
<evidence type="ECO:0000313" key="9">
    <source>
        <dbReference type="EMBL" id="KHJ84155.1"/>
    </source>
</evidence>
<dbReference type="SUPFAM" id="SSF82866">
    <property type="entry name" value="Multidrug efflux transporter AcrB transmembrane domain"/>
    <property type="match status" value="1"/>
</dbReference>
<evidence type="ECO:0000256" key="7">
    <source>
        <dbReference type="SAM" id="Phobius"/>
    </source>
</evidence>
<dbReference type="GO" id="GO:0018996">
    <property type="term" value="P:molting cycle, collagen and cuticulin-based cuticle"/>
    <property type="evidence" value="ECO:0007669"/>
    <property type="project" value="TreeGrafter"/>
</dbReference>
<dbReference type="GO" id="GO:0006897">
    <property type="term" value="P:endocytosis"/>
    <property type="evidence" value="ECO:0007669"/>
    <property type="project" value="TreeGrafter"/>
</dbReference>
<dbReference type="InterPro" id="IPR000731">
    <property type="entry name" value="SSD"/>
</dbReference>
<dbReference type="PROSITE" id="PS50156">
    <property type="entry name" value="SSD"/>
    <property type="match status" value="1"/>
</dbReference>
<accession>A0A0B1SLW4</accession>
<feature type="domain" description="SSD" evidence="8">
    <location>
        <begin position="1"/>
        <end position="77"/>
    </location>
</feature>
<dbReference type="OrthoDB" id="6510177at2759"/>
<reference evidence="9 10" key="1">
    <citation type="submission" date="2014-03" db="EMBL/GenBank/DDBJ databases">
        <title>Draft genome of the hookworm Oesophagostomum dentatum.</title>
        <authorList>
            <person name="Mitreva M."/>
        </authorList>
    </citation>
    <scope>NUCLEOTIDE SEQUENCE [LARGE SCALE GENOMIC DNA]</scope>
    <source>
        <strain evidence="9 10">OD-Hann</strain>
    </source>
</reference>
<dbReference type="PANTHER" id="PTHR10796">
    <property type="entry name" value="PATCHED-RELATED"/>
    <property type="match status" value="1"/>
</dbReference>
<keyword evidence="5 7" id="KW-0472">Membrane</keyword>
<keyword evidence="4 7" id="KW-1133">Transmembrane helix</keyword>
<evidence type="ECO:0000313" key="10">
    <source>
        <dbReference type="Proteomes" id="UP000053660"/>
    </source>
</evidence>
<evidence type="ECO:0000256" key="6">
    <source>
        <dbReference type="ARBA" id="ARBA00023180"/>
    </source>
</evidence>
<dbReference type="GO" id="GO:0005886">
    <property type="term" value="C:plasma membrane"/>
    <property type="evidence" value="ECO:0007669"/>
    <property type="project" value="TreeGrafter"/>
</dbReference>
<keyword evidence="6" id="KW-0325">Glycoprotein</keyword>